<evidence type="ECO:0000256" key="1">
    <source>
        <dbReference type="SAM" id="MobiDB-lite"/>
    </source>
</evidence>
<feature type="compositionally biased region" description="Basic and acidic residues" evidence="1">
    <location>
        <begin position="70"/>
        <end position="101"/>
    </location>
</feature>
<evidence type="ECO:0000313" key="2">
    <source>
        <dbReference type="EMBL" id="OGD88923.1"/>
    </source>
</evidence>
<sequence>MIFVIIGVIILVVSFIIALQSLVKEQNKFQSLPDREKHSGIKEAEGIDKQQHFEPKKNDGPVTIQPLVQDEDKRSASGREPFPWDKEFGAENIKKPESEEEKIERLKSQLEQIKATKGLTILPKQEEGQKEEIHETNSGLSGEISLSDLKKKAA</sequence>
<dbReference type="AlphaFoldDB" id="A0A1F5GAM0"/>
<dbReference type="EMBL" id="MFBD01000016">
    <property type="protein sequence ID" value="OGD88923.1"/>
    <property type="molecule type" value="Genomic_DNA"/>
</dbReference>
<feature type="compositionally biased region" description="Basic and acidic residues" evidence="1">
    <location>
        <begin position="124"/>
        <end position="135"/>
    </location>
</feature>
<feature type="compositionally biased region" description="Basic and acidic residues" evidence="1">
    <location>
        <begin position="48"/>
        <end position="59"/>
    </location>
</feature>
<comment type="caution">
    <text evidence="2">The sequence shown here is derived from an EMBL/GenBank/DDBJ whole genome shotgun (WGS) entry which is preliminary data.</text>
</comment>
<name>A0A1F5GAM0_9BACT</name>
<dbReference type="Proteomes" id="UP000177369">
    <property type="component" value="Unassembled WGS sequence"/>
</dbReference>
<feature type="region of interest" description="Disordered" evidence="1">
    <location>
        <begin position="48"/>
        <end position="101"/>
    </location>
</feature>
<protein>
    <submittedName>
        <fullName evidence="2">Uncharacterized protein</fullName>
    </submittedName>
</protein>
<proteinExistence type="predicted"/>
<gene>
    <name evidence="2" type="ORF">A3D04_01865</name>
</gene>
<feature type="region of interest" description="Disordered" evidence="1">
    <location>
        <begin position="118"/>
        <end position="154"/>
    </location>
</feature>
<evidence type="ECO:0000313" key="3">
    <source>
        <dbReference type="Proteomes" id="UP000177369"/>
    </source>
</evidence>
<organism evidence="2 3">
    <name type="scientific">Candidatus Curtissbacteria bacterium RIFCSPHIGHO2_02_FULL_40_16b</name>
    <dbReference type="NCBI Taxonomy" id="1797714"/>
    <lineage>
        <taxon>Bacteria</taxon>
        <taxon>Candidatus Curtissiibacteriota</taxon>
    </lineage>
</organism>
<accession>A0A1F5GAM0</accession>
<reference evidence="2 3" key="1">
    <citation type="journal article" date="2016" name="Nat. Commun.">
        <title>Thousands of microbial genomes shed light on interconnected biogeochemical processes in an aquifer system.</title>
        <authorList>
            <person name="Anantharaman K."/>
            <person name="Brown C.T."/>
            <person name="Hug L.A."/>
            <person name="Sharon I."/>
            <person name="Castelle C.J."/>
            <person name="Probst A.J."/>
            <person name="Thomas B.C."/>
            <person name="Singh A."/>
            <person name="Wilkins M.J."/>
            <person name="Karaoz U."/>
            <person name="Brodie E.L."/>
            <person name="Williams K.H."/>
            <person name="Hubbard S.S."/>
            <person name="Banfield J.F."/>
        </authorList>
    </citation>
    <scope>NUCLEOTIDE SEQUENCE [LARGE SCALE GENOMIC DNA]</scope>
</reference>